<dbReference type="GO" id="GO:0000775">
    <property type="term" value="C:chromosome, centromeric region"/>
    <property type="evidence" value="ECO:0007669"/>
    <property type="project" value="TreeGrafter"/>
</dbReference>
<sequence length="288" mass="33116">MEEFLLESEDNLSAGGSDWEDENHWKQQMKAEYSAHLVIRGERDDSVVLCSDESTCEVKEMEASSTMLLMQDLIFPEDIPNTQEPAVSTKIVSQLLHHIFEANPTRPNMKRLEDLLMENPYRGKEHEKTDDEARDLGLHFYSFQDLLDRIQASEGELCGALQAIRACQINGYWRVLDFDYEFQVLSDILNYIEAESLSIDGIPHLATLGELEALKPREILEQVFSWYLEPSGLFSKSGEELFKLREKEVCCFLAQVLLRPTGIFNLEEFLSSWQQSVPPGKLFLLMIQ</sequence>
<comment type="similarity">
    <text evidence="1">Belongs to the DCC1 family.</text>
</comment>
<evidence type="ECO:0000313" key="5">
    <source>
        <dbReference type="EMBL" id="CAD7248565.1"/>
    </source>
</evidence>
<keyword evidence="6" id="KW-1185">Reference proteome</keyword>
<dbReference type="OrthoDB" id="5199543at2759"/>
<evidence type="ECO:0000256" key="2">
    <source>
        <dbReference type="ARBA" id="ARBA00017682"/>
    </source>
</evidence>
<evidence type="ECO:0000256" key="4">
    <source>
        <dbReference type="SAM" id="MobiDB-lite"/>
    </source>
</evidence>
<dbReference type="AlphaFoldDB" id="A0A7R8XDI8"/>
<accession>A0A7R8XDI8</accession>
<name>A0A7R8XDI8_9CRUS</name>
<dbReference type="GO" id="GO:0006260">
    <property type="term" value="P:DNA replication"/>
    <property type="evidence" value="ECO:0007669"/>
    <property type="project" value="UniProtKB-KW"/>
</dbReference>
<evidence type="ECO:0000256" key="1">
    <source>
        <dbReference type="ARBA" id="ARBA00007017"/>
    </source>
</evidence>
<keyword evidence="3" id="KW-0235">DNA replication</keyword>
<feature type="region of interest" description="Disordered" evidence="4">
    <location>
        <begin position="1"/>
        <end position="20"/>
    </location>
</feature>
<feature type="compositionally biased region" description="Acidic residues" evidence="4">
    <location>
        <begin position="1"/>
        <end position="10"/>
    </location>
</feature>
<organism evidence="5">
    <name type="scientific">Darwinula stevensoni</name>
    <dbReference type="NCBI Taxonomy" id="69355"/>
    <lineage>
        <taxon>Eukaryota</taxon>
        <taxon>Metazoa</taxon>
        <taxon>Ecdysozoa</taxon>
        <taxon>Arthropoda</taxon>
        <taxon>Crustacea</taxon>
        <taxon>Oligostraca</taxon>
        <taxon>Ostracoda</taxon>
        <taxon>Podocopa</taxon>
        <taxon>Podocopida</taxon>
        <taxon>Darwinulocopina</taxon>
        <taxon>Darwinuloidea</taxon>
        <taxon>Darwinulidae</taxon>
        <taxon>Darwinula</taxon>
    </lineage>
</organism>
<proteinExistence type="inferred from homology"/>
<dbReference type="PANTHER" id="PTHR13395">
    <property type="entry name" value="SISTER CHROMATID COHESION PROTEIN DCC1-RELATED"/>
    <property type="match status" value="1"/>
</dbReference>
<gene>
    <name evidence="5" type="ORF">DSTB1V02_LOCUS8377</name>
</gene>
<dbReference type="GO" id="GO:0031390">
    <property type="term" value="C:Ctf18 RFC-like complex"/>
    <property type="evidence" value="ECO:0007669"/>
    <property type="project" value="InterPro"/>
</dbReference>
<reference evidence="5" key="1">
    <citation type="submission" date="2020-11" db="EMBL/GenBank/DDBJ databases">
        <authorList>
            <person name="Tran Van P."/>
        </authorList>
    </citation>
    <scope>NUCLEOTIDE SEQUENCE</scope>
</reference>
<dbReference type="EMBL" id="LR901422">
    <property type="protein sequence ID" value="CAD7248565.1"/>
    <property type="molecule type" value="Genomic_DNA"/>
</dbReference>
<protein>
    <recommendedName>
        <fullName evidence="2">Sister chromatid cohesion protein DCC1</fullName>
    </recommendedName>
</protein>
<dbReference type="PANTHER" id="PTHR13395:SF6">
    <property type="entry name" value="SISTER CHROMATID COHESION PROTEIN DCC1"/>
    <property type="match status" value="1"/>
</dbReference>
<dbReference type="GO" id="GO:0034088">
    <property type="term" value="P:maintenance of mitotic sister chromatid cohesion"/>
    <property type="evidence" value="ECO:0007669"/>
    <property type="project" value="TreeGrafter"/>
</dbReference>
<dbReference type="Proteomes" id="UP000677054">
    <property type="component" value="Unassembled WGS sequence"/>
</dbReference>
<dbReference type="GO" id="GO:0000785">
    <property type="term" value="C:chromatin"/>
    <property type="evidence" value="ECO:0007669"/>
    <property type="project" value="TreeGrafter"/>
</dbReference>
<evidence type="ECO:0000256" key="3">
    <source>
        <dbReference type="ARBA" id="ARBA00022705"/>
    </source>
</evidence>
<dbReference type="Pfam" id="PF09724">
    <property type="entry name" value="Dcc1"/>
    <property type="match status" value="1"/>
</dbReference>
<dbReference type="InterPro" id="IPR019128">
    <property type="entry name" value="Dcc1"/>
</dbReference>
<evidence type="ECO:0000313" key="6">
    <source>
        <dbReference type="Proteomes" id="UP000677054"/>
    </source>
</evidence>
<dbReference type="EMBL" id="CAJPEV010001905">
    <property type="protein sequence ID" value="CAG0894812.1"/>
    <property type="molecule type" value="Genomic_DNA"/>
</dbReference>